<dbReference type="SMART" id="SM00248">
    <property type="entry name" value="ANK"/>
    <property type="match status" value="5"/>
</dbReference>
<dbReference type="SUPFAM" id="SSF48403">
    <property type="entry name" value="Ankyrin repeat"/>
    <property type="match status" value="1"/>
</dbReference>
<evidence type="ECO:0000256" key="1">
    <source>
        <dbReference type="ARBA" id="ARBA00022737"/>
    </source>
</evidence>
<feature type="repeat" description="ANK" evidence="3">
    <location>
        <begin position="334"/>
        <end position="366"/>
    </location>
</feature>
<dbReference type="InterPro" id="IPR051637">
    <property type="entry name" value="Ank_repeat_dom-contain_49"/>
</dbReference>
<dbReference type="EMBL" id="OE003409">
    <property type="protein sequence ID" value="CAD7460126.1"/>
    <property type="molecule type" value="Genomic_DNA"/>
</dbReference>
<feature type="region of interest" description="Disordered" evidence="5">
    <location>
        <begin position="98"/>
        <end position="128"/>
    </location>
</feature>
<gene>
    <name evidence="6" type="ORF">TTEB3V08_LOCUS8067</name>
</gene>
<dbReference type="AlphaFoldDB" id="A0A7R9IKY9"/>
<sequence>MRPPKRKADTARANDCRKQTQHVRMSAESRHSTCECLQKADTARTNDCRKQTQHVRMTAESRHSTYELLQKADTTHEPSSVTYVSKVAHSIVVLVLKDGSDPQHQQPTTVEHRAPPRRRNQPSQDGHYQQFQQTFQQFVQAFTRKTQEEREARMAEEARRMDTQCKAKEERIAREESERLRKEELRMWFATRTGIEEEYDTPTLVIALSFNRVVLSQIGRYRSCHSDNDWNKCAEVLERNPDEHSPVSLQLRDVRSEGRPLLRAAERGHNHLLRELLEHGLEADKVVDNSYSFTLQGVTKRSVTMLHQAARYGQEAVVELLLQYGAGTDVQDGAGTTPIICAADGGSLSVLKMLIERGACVSSADVDGSTALHLGARRGHLETVRCLVLHGAERGARRKDGYSALDLAIQRNHATIVEYLSSLDREHLTSSRD</sequence>
<dbReference type="PROSITE" id="PS50088">
    <property type="entry name" value="ANK_REPEAT"/>
    <property type="match status" value="3"/>
</dbReference>
<protein>
    <submittedName>
        <fullName evidence="6">Uncharacterized protein</fullName>
    </submittedName>
</protein>
<evidence type="ECO:0000256" key="2">
    <source>
        <dbReference type="ARBA" id="ARBA00023043"/>
    </source>
</evidence>
<evidence type="ECO:0000256" key="4">
    <source>
        <dbReference type="SAM" id="Coils"/>
    </source>
</evidence>
<feature type="repeat" description="ANK" evidence="3">
    <location>
        <begin position="301"/>
        <end position="333"/>
    </location>
</feature>
<dbReference type="InterPro" id="IPR036770">
    <property type="entry name" value="Ankyrin_rpt-contain_sf"/>
</dbReference>
<feature type="repeat" description="ANK" evidence="3">
    <location>
        <begin position="367"/>
        <end position="399"/>
    </location>
</feature>
<dbReference type="PROSITE" id="PS50297">
    <property type="entry name" value="ANK_REP_REGION"/>
    <property type="match status" value="3"/>
</dbReference>
<dbReference type="Pfam" id="PF12796">
    <property type="entry name" value="Ank_2"/>
    <property type="match status" value="1"/>
</dbReference>
<keyword evidence="1" id="KW-0677">Repeat</keyword>
<dbReference type="PANTHER" id="PTHR24180:SF45">
    <property type="entry name" value="POLY [ADP-RIBOSE] POLYMERASE TANKYRASE"/>
    <property type="match status" value="1"/>
</dbReference>
<feature type="coiled-coil region" evidence="4">
    <location>
        <begin position="158"/>
        <end position="186"/>
    </location>
</feature>
<accession>A0A7R9IKY9</accession>
<evidence type="ECO:0000256" key="5">
    <source>
        <dbReference type="SAM" id="MobiDB-lite"/>
    </source>
</evidence>
<dbReference type="Gene3D" id="1.25.40.20">
    <property type="entry name" value="Ankyrin repeat-containing domain"/>
    <property type="match status" value="2"/>
</dbReference>
<name>A0A7R9IKY9_9NEOP</name>
<feature type="compositionally biased region" description="Basic and acidic residues" evidence="5">
    <location>
        <begin position="1"/>
        <end position="18"/>
    </location>
</feature>
<dbReference type="PANTHER" id="PTHR24180">
    <property type="entry name" value="CYCLIN-DEPENDENT KINASE INHIBITOR 2C-RELATED"/>
    <property type="match status" value="1"/>
</dbReference>
<organism evidence="6">
    <name type="scientific">Timema tahoe</name>
    <dbReference type="NCBI Taxonomy" id="61484"/>
    <lineage>
        <taxon>Eukaryota</taxon>
        <taxon>Metazoa</taxon>
        <taxon>Ecdysozoa</taxon>
        <taxon>Arthropoda</taxon>
        <taxon>Hexapoda</taxon>
        <taxon>Insecta</taxon>
        <taxon>Pterygota</taxon>
        <taxon>Neoptera</taxon>
        <taxon>Polyneoptera</taxon>
        <taxon>Phasmatodea</taxon>
        <taxon>Timematodea</taxon>
        <taxon>Timematoidea</taxon>
        <taxon>Timematidae</taxon>
        <taxon>Timema</taxon>
    </lineage>
</organism>
<feature type="region of interest" description="Disordered" evidence="5">
    <location>
        <begin position="1"/>
        <end position="24"/>
    </location>
</feature>
<proteinExistence type="predicted"/>
<reference evidence="6" key="1">
    <citation type="submission" date="2020-11" db="EMBL/GenBank/DDBJ databases">
        <authorList>
            <person name="Tran Van P."/>
        </authorList>
    </citation>
    <scope>NUCLEOTIDE SEQUENCE</scope>
</reference>
<keyword evidence="2 3" id="KW-0040">ANK repeat</keyword>
<evidence type="ECO:0000256" key="3">
    <source>
        <dbReference type="PROSITE-ProRule" id="PRU00023"/>
    </source>
</evidence>
<evidence type="ECO:0000313" key="6">
    <source>
        <dbReference type="EMBL" id="CAD7460126.1"/>
    </source>
</evidence>
<dbReference type="InterPro" id="IPR002110">
    <property type="entry name" value="Ankyrin_rpt"/>
</dbReference>
<keyword evidence="4" id="KW-0175">Coiled coil</keyword>